<organism evidence="1 2">
    <name type="scientific">Elysia chlorotica</name>
    <name type="common">Eastern emerald elysia</name>
    <name type="synonym">Sea slug</name>
    <dbReference type="NCBI Taxonomy" id="188477"/>
    <lineage>
        <taxon>Eukaryota</taxon>
        <taxon>Metazoa</taxon>
        <taxon>Spiralia</taxon>
        <taxon>Lophotrochozoa</taxon>
        <taxon>Mollusca</taxon>
        <taxon>Gastropoda</taxon>
        <taxon>Heterobranchia</taxon>
        <taxon>Euthyneura</taxon>
        <taxon>Panpulmonata</taxon>
        <taxon>Sacoglossa</taxon>
        <taxon>Placobranchoidea</taxon>
        <taxon>Plakobranchidae</taxon>
        <taxon>Elysia</taxon>
    </lineage>
</organism>
<keyword evidence="2" id="KW-1185">Reference proteome</keyword>
<dbReference type="Proteomes" id="UP000271974">
    <property type="component" value="Unassembled WGS sequence"/>
</dbReference>
<dbReference type="EMBL" id="RQTK01000167">
    <property type="protein sequence ID" value="RUS85497.1"/>
    <property type="molecule type" value="Genomic_DNA"/>
</dbReference>
<name>A0A433TV82_ELYCH</name>
<sequence length="199" mass="22978">MDVKPLGFTAINSSPPKFYWVNNLKFHLPHPNLYHALNDFLTTIAEDSVYQEMRCHFFMTGKGRRPKLPSIILTNKLLLQLFGLKVEKGATWMEMTKWFQQLLPSQPVTMGKLEHRVEKLLTSVDHLFQEGRDAELPHFLDTALDFDQLPQPLACLGLTRTVLLADPSNFALRRERENGIIITYRIVHDIFWVCSKLGS</sequence>
<evidence type="ECO:0000313" key="2">
    <source>
        <dbReference type="Proteomes" id="UP000271974"/>
    </source>
</evidence>
<reference evidence="1 2" key="1">
    <citation type="submission" date="2019-01" db="EMBL/GenBank/DDBJ databases">
        <title>A draft genome assembly of the solar-powered sea slug Elysia chlorotica.</title>
        <authorList>
            <person name="Cai H."/>
            <person name="Li Q."/>
            <person name="Fang X."/>
            <person name="Li J."/>
            <person name="Curtis N.E."/>
            <person name="Altenburger A."/>
            <person name="Shibata T."/>
            <person name="Feng M."/>
            <person name="Maeda T."/>
            <person name="Schwartz J.A."/>
            <person name="Shigenobu S."/>
            <person name="Lundholm N."/>
            <person name="Nishiyama T."/>
            <person name="Yang H."/>
            <person name="Hasebe M."/>
            <person name="Li S."/>
            <person name="Pierce S.K."/>
            <person name="Wang J."/>
        </authorList>
    </citation>
    <scope>NUCLEOTIDE SEQUENCE [LARGE SCALE GENOMIC DNA]</scope>
    <source>
        <strain evidence="1">EC2010</strain>
        <tissue evidence="1">Whole organism of an adult</tissue>
    </source>
</reference>
<comment type="caution">
    <text evidence="1">The sequence shown here is derived from an EMBL/GenBank/DDBJ whole genome shotgun (WGS) entry which is preliminary data.</text>
</comment>
<dbReference type="AlphaFoldDB" id="A0A433TV82"/>
<gene>
    <name evidence="1" type="ORF">EGW08_006705</name>
</gene>
<protein>
    <submittedName>
        <fullName evidence="1">Uncharacterized protein</fullName>
    </submittedName>
</protein>
<dbReference type="OrthoDB" id="10578816at2759"/>
<evidence type="ECO:0000313" key="1">
    <source>
        <dbReference type="EMBL" id="RUS85497.1"/>
    </source>
</evidence>
<proteinExistence type="predicted"/>
<accession>A0A433TV82</accession>